<accession>A0A0P1F9M9</accession>
<dbReference type="AlphaFoldDB" id="A0A0P1F9M9"/>
<sequence length="103" mass="11712">MVQRQRGLDQARRSCGSVQMADVGFHRANPAKPRLLRGFAIGFGQGRHLNWITQIGAGAMALHIIHRVRARICQSQRIRHRCRLTAHRRGEIPGFVRAIIVDR</sequence>
<name>A0A0P1F9M9_9RHOB</name>
<dbReference type="STRING" id="321267.SHM7688_00552"/>
<reference evidence="1 2" key="1">
    <citation type="submission" date="2015-09" db="EMBL/GenBank/DDBJ databases">
        <authorList>
            <consortium name="Swine Surveillance"/>
        </authorList>
    </citation>
    <scope>NUCLEOTIDE SEQUENCE [LARGE SCALE GENOMIC DNA]</scope>
    <source>
        <strain evidence="1 2">CECT 7688</strain>
    </source>
</reference>
<dbReference type="EMBL" id="CYPW01000006">
    <property type="protein sequence ID" value="CUH51119.1"/>
    <property type="molecule type" value="Genomic_DNA"/>
</dbReference>
<evidence type="ECO:0000313" key="1">
    <source>
        <dbReference type="EMBL" id="CUH51119.1"/>
    </source>
</evidence>
<gene>
    <name evidence="1" type="ORF">SHM7688_00552</name>
</gene>
<protein>
    <submittedName>
        <fullName evidence="1">Uncharacterized protein</fullName>
    </submittedName>
</protein>
<dbReference type="Proteomes" id="UP000054823">
    <property type="component" value="Unassembled WGS sequence"/>
</dbReference>
<proteinExistence type="predicted"/>
<dbReference type="AntiFam" id="ANF00248">
    <property type="entry name" value="Shadow ORF (opposite ppsD)"/>
</dbReference>
<keyword evidence="2" id="KW-1185">Reference proteome</keyword>
<organism evidence="1 2">
    <name type="scientific">Shimia marina</name>
    <dbReference type="NCBI Taxonomy" id="321267"/>
    <lineage>
        <taxon>Bacteria</taxon>
        <taxon>Pseudomonadati</taxon>
        <taxon>Pseudomonadota</taxon>
        <taxon>Alphaproteobacteria</taxon>
        <taxon>Rhodobacterales</taxon>
        <taxon>Roseobacteraceae</taxon>
    </lineage>
</organism>
<evidence type="ECO:0000313" key="2">
    <source>
        <dbReference type="Proteomes" id="UP000054823"/>
    </source>
</evidence>